<dbReference type="RefSeq" id="XP_036263472.1">
    <property type="nucleotide sequence ID" value="XM_036407227.1"/>
</dbReference>
<proteinExistence type="predicted"/>
<dbReference type="Proteomes" id="UP000054928">
    <property type="component" value="Unassembled WGS sequence"/>
</dbReference>
<reference evidence="2" key="1">
    <citation type="submission" date="2014-09" db="EMBL/GenBank/DDBJ databases">
        <authorList>
            <person name="Sharma Rahul"/>
            <person name="Thines Marco"/>
        </authorList>
    </citation>
    <scope>NUCLEOTIDE SEQUENCE [LARGE SCALE GENOMIC DNA]</scope>
</reference>
<keyword evidence="2" id="KW-1185">Reference proteome</keyword>
<dbReference type="EMBL" id="CCYD01003042">
    <property type="protein sequence ID" value="CEG48795.1"/>
    <property type="molecule type" value="Genomic_DNA"/>
</dbReference>
<evidence type="ECO:0000313" key="1">
    <source>
        <dbReference type="EMBL" id="CEG48795.1"/>
    </source>
</evidence>
<organism evidence="1 2">
    <name type="scientific">Plasmopara halstedii</name>
    <name type="common">Downy mildew of sunflower</name>
    <dbReference type="NCBI Taxonomy" id="4781"/>
    <lineage>
        <taxon>Eukaryota</taxon>
        <taxon>Sar</taxon>
        <taxon>Stramenopiles</taxon>
        <taxon>Oomycota</taxon>
        <taxon>Peronosporomycetes</taxon>
        <taxon>Peronosporales</taxon>
        <taxon>Peronosporaceae</taxon>
        <taxon>Plasmopara</taxon>
    </lineage>
</organism>
<dbReference type="AlphaFoldDB" id="A0A0N7L838"/>
<accession>A0A0N7L838</accession>
<dbReference type="GeneID" id="59052949"/>
<name>A0A0N7L838_PLAHL</name>
<evidence type="ECO:0000313" key="2">
    <source>
        <dbReference type="Proteomes" id="UP000054928"/>
    </source>
</evidence>
<sequence length="95" mass="11092">MRFVVIDKSSPSIYLPCKTKIFSGIIDRLLKFSYFHENSSARLNRIQKSVSWQFGTMLRLVKRILAPGIDRWKGLMNYFNCESNSAVLTTEQVWN</sequence>
<protein>
    <submittedName>
        <fullName evidence="1">Uncharacterized protein</fullName>
    </submittedName>
</protein>